<dbReference type="Gene3D" id="1.10.287.110">
    <property type="entry name" value="DnaJ domain"/>
    <property type="match status" value="1"/>
</dbReference>
<dbReference type="GO" id="GO:0001671">
    <property type="term" value="F:ATPase activator activity"/>
    <property type="evidence" value="ECO:0007669"/>
    <property type="project" value="InterPro"/>
</dbReference>
<dbReference type="SMART" id="SM00271">
    <property type="entry name" value="DnaJ"/>
    <property type="match status" value="1"/>
</dbReference>
<dbReference type="InterPro" id="IPR009073">
    <property type="entry name" value="HscB_oligo_C"/>
</dbReference>
<comment type="similarity">
    <text evidence="1">Belongs to the HscB family.</text>
</comment>
<dbReference type="eggNOG" id="KOG3192">
    <property type="taxonomic scope" value="Eukaryota"/>
</dbReference>
<protein>
    <submittedName>
        <fullName evidence="4">Similar to J-type co-chaperone HSC20</fullName>
    </submittedName>
</protein>
<accession>M1UVE7</accession>
<dbReference type="GO" id="GO:0044571">
    <property type="term" value="P:[2Fe-2S] cluster assembly"/>
    <property type="evidence" value="ECO:0007669"/>
    <property type="project" value="InterPro"/>
</dbReference>
<dbReference type="PANTHER" id="PTHR14021:SF15">
    <property type="entry name" value="IRON-SULFUR CLUSTER CO-CHAPERONE PROTEIN HSCB"/>
    <property type="match status" value="1"/>
</dbReference>
<dbReference type="GO" id="GO:0051259">
    <property type="term" value="P:protein complex oligomerization"/>
    <property type="evidence" value="ECO:0007669"/>
    <property type="project" value="InterPro"/>
</dbReference>
<dbReference type="Pfam" id="PF07743">
    <property type="entry name" value="HSCB_C"/>
    <property type="match status" value="1"/>
</dbReference>
<dbReference type="Gramene" id="CMP355CT">
    <property type="protein sequence ID" value="CMP355CT"/>
    <property type="gene ID" value="CMP355C"/>
</dbReference>
<dbReference type="Gene3D" id="1.20.1280.20">
    <property type="entry name" value="HscB, C-terminal domain"/>
    <property type="match status" value="1"/>
</dbReference>
<dbReference type="NCBIfam" id="TIGR00714">
    <property type="entry name" value="hscB"/>
    <property type="match status" value="1"/>
</dbReference>
<dbReference type="InterPro" id="IPR004640">
    <property type="entry name" value="HscB"/>
</dbReference>
<dbReference type="HOGENOM" id="CLU_570347_0_0_1"/>
<dbReference type="KEGG" id="cme:CYME_CMP355C"/>
<dbReference type="EMBL" id="AP006498">
    <property type="protein sequence ID" value="BAM81936.1"/>
    <property type="molecule type" value="Genomic_DNA"/>
</dbReference>
<evidence type="ECO:0000313" key="4">
    <source>
        <dbReference type="EMBL" id="BAM81936.1"/>
    </source>
</evidence>
<sequence>MHSCIQRMMPRYDFTEAAAGLPRWLLLPHRARRSAGKALGARTSKYACTRRSLESVFDSAHAPDAAMGDAGGDSATSASNCYASAPGMRRVRASCFVLDKIDTLRPRSAVAIAALLCPMRMFAGAVSRNAGRIAGGNGCTPARGLESAAFEGLPQEGSNAAHDVSLDGHTCSSQISGRNANGRARLERVGRTPRGGILDLLRSETVRLHDWKAWTLPCKQRQYGPRPLSRLARAMTSHGGSSQPEIRTGAVEANTCWSCNAPRTLPGESDPASVPMKAFFCEHCGRIQPKPPVDVDFFTLFGLPRRFFLDEQLLESRFREWQRRLHPDRFNAELRRQQGFHSSAADPQAHYAEQASALVNAAHDTLKSPPARALYLLAEHGINFESDSEDASDQRDMDPEFLEEMLALREELDRAEQGHYDFEALRARIEGSQTRLCQELDEAFASSARNEEGALRRCRDLTARLQFYHRIARALQERL</sequence>
<evidence type="ECO:0000256" key="1">
    <source>
        <dbReference type="ARBA" id="ARBA00010476"/>
    </source>
</evidence>
<dbReference type="GeneID" id="16995977"/>
<dbReference type="InterPro" id="IPR001623">
    <property type="entry name" value="DnaJ_domain"/>
</dbReference>
<dbReference type="SUPFAM" id="SSF46565">
    <property type="entry name" value="Chaperone J-domain"/>
    <property type="match status" value="1"/>
</dbReference>
<dbReference type="SUPFAM" id="SSF47144">
    <property type="entry name" value="HSC20 (HSCB), C-terminal oligomerisation domain"/>
    <property type="match status" value="1"/>
</dbReference>
<dbReference type="PANTHER" id="PTHR14021">
    <property type="entry name" value="IRON-SULFUR CLUSTER CO-CHAPERONE PROTEIN HSCB"/>
    <property type="match status" value="1"/>
</dbReference>
<dbReference type="InterPro" id="IPR036869">
    <property type="entry name" value="J_dom_sf"/>
</dbReference>
<evidence type="ECO:0000259" key="3">
    <source>
        <dbReference type="PROSITE" id="PS50076"/>
    </source>
</evidence>
<dbReference type="InterPro" id="IPR036386">
    <property type="entry name" value="HscB_C_sf"/>
</dbReference>
<organism evidence="4 5">
    <name type="scientific">Cyanidioschyzon merolae (strain NIES-3377 / 10D)</name>
    <name type="common">Unicellular red alga</name>
    <dbReference type="NCBI Taxonomy" id="280699"/>
    <lineage>
        <taxon>Eukaryota</taxon>
        <taxon>Rhodophyta</taxon>
        <taxon>Bangiophyceae</taxon>
        <taxon>Cyanidiales</taxon>
        <taxon>Cyanidiaceae</taxon>
        <taxon>Cyanidioschyzon</taxon>
    </lineage>
</organism>
<dbReference type="PROSITE" id="PS50076">
    <property type="entry name" value="DNAJ_2"/>
    <property type="match status" value="1"/>
</dbReference>
<dbReference type="AlphaFoldDB" id="M1UVE7"/>
<keyword evidence="5" id="KW-1185">Reference proteome</keyword>
<dbReference type="CDD" id="cd06257">
    <property type="entry name" value="DnaJ"/>
    <property type="match status" value="1"/>
</dbReference>
<evidence type="ECO:0000256" key="2">
    <source>
        <dbReference type="ARBA" id="ARBA00023186"/>
    </source>
</evidence>
<proteinExistence type="inferred from homology"/>
<name>M1UVE7_CYAM1</name>
<evidence type="ECO:0000313" key="5">
    <source>
        <dbReference type="Proteomes" id="UP000007014"/>
    </source>
</evidence>
<dbReference type="Proteomes" id="UP000007014">
    <property type="component" value="Chromosome 16"/>
</dbReference>
<dbReference type="GO" id="GO:0005739">
    <property type="term" value="C:mitochondrion"/>
    <property type="evidence" value="ECO:0007669"/>
    <property type="project" value="TreeGrafter"/>
</dbReference>
<dbReference type="OrthoDB" id="448954at2759"/>
<reference evidence="4 5" key="1">
    <citation type="journal article" date="2004" name="Nature">
        <title>Genome sequence of the ultrasmall unicellular red alga Cyanidioschyzon merolae 10D.</title>
        <authorList>
            <person name="Matsuzaki M."/>
            <person name="Misumi O."/>
            <person name="Shin-i T."/>
            <person name="Maruyama S."/>
            <person name="Takahara M."/>
            <person name="Miyagishima S."/>
            <person name="Mori T."/>
            <person name="Nishida K."/>
            <person name="Yagisawa F."/>
            <person name="Nishida K."/>
            <person name="Yoshida Y."/>
            <person name="Nishimura Y."/>
            <person name="Nakao S."/>
            <person name="Kobayashi T."/>
            <person name="Momoyama Y."/>
            <person name="Higashiyama T."/>
            <person name="Minoda A."/>
            <person name="Sano M."/>
            <person name="Nomoto H."/>
            <person name="Oishi K."/>
            <person name="Hayashi H."/>
            <person name="Ohta F."/>
            <person name="Nishizaka S."/>
            <person name="Haga S."/>
            <person name="Miura S."/>
            <person name="Morishita T."/>
            <person name="Kabeya Y."/>
            <person name="Terasawa K."/>
            <person name="Suzuki Y."/>
            <person name="Ishii Y."/>
            <person name="Asakawa S."/>
            <person name="Takano H."/>
            <person name="Ohta N."/>
            <person name="Kuroiwa H."/>
            <person name="Tanaka K."/>
            <person name="Shimizu N."/>
            <person name="Sugano S."/>
            <person name="Sato N."/>
            <person name="Nozaki H."/>
            <person name="Ogasawara N."/>
            <person name="Kohara Y."/>
            <person name="Kuroiwa T."/>
        </authorList>
    </citation>
    <scope>NUCLEOTIDE SEQUENCE [LARGE SCALE GENOMIC DNA]</scope>
    <source>
        <strain evidence="4 5">10D</strain>
    </source>
</reference>
<dbReference type="GO" id="GO:0051087">
    <property type="term" value="F:protein-folding chaperone binding"/>
    <property type="evidence" value="ECO:0007669"/>
    <property type="project" value="InterPro"/>
</dbReference>
<gene>
    <name evidence="4" type="ORF">CYME_CMP355C</name>
</gene>
<feature type="domain" description="J" evidence="3">
    <location>
        <begin position="296"/>
        <end position="379"/>
    </location>
</feature>
<keyword evidence="2" id="KW-0143">Chaperone</keyword>
<dbReference type="RefSeq" id="XP_005537972.1">
    <property type="nucleotide sequence ID" value="XM_005537915.1"/>
</dbReference>
<reference evidence="4 5" key="2">
    <citation type="journal article" date="2007" name="BMC Biol.">
        <title>A 100%-complete sequence reveals unusually simple genomic features in the hot-spring red alga Cyanidioschyzon merolae.</title>
        <authorList>
            <person name="Nozaki H."/>
            <person name="Takano H."/>
            <person name="Misumi O."/>
            <person name="Terasawa K."/>
            <person name="Matsuzaki M."/>
            <person name="Maruyama S."/>
            <person name="Nishida K."/>
            <person name="Yagisawa F."/>
            <person name="Yoshida Y."/>
            <person name="Fujiwara T."/>
            <person name="Takio S."/>
            <person name="Tamura K."/>
            <person name="Chung S.J."/>
            <person name="Nakamura S."/>
            <person name="Kuroiwa H."/>
            <person name="Tanaka K."/>
            <person name="Sato N."/>
            <person name="Kuroiwa T."/>
        </authorList>
    </citation>
    <scope>NUCLEOTIDE SEQUENCE [LARGE SCALE GENOMIC DNA]</scope>
    <source>
        <strain evidence="4 5">10D</strain>
    </source>
</reference>